<accession>A0A1B4XJV3</accession>
<name>A0A1B4XJV3_9GAMM</name>
<reference evidence="4 5" key="1">
    <citation type="submission" date="2015-05" db="EMBL/GenBank/DDBJ databases">
        <title>Complete genome sequence of a sulfur-oxidizing gammaproteobacterium strain HA5.</title>
        <authorList>
            <person name="Miura A."/>
            <person name="Kojima H."/>
            <person name="Fukui M."/>
        </authorList>
    </citation>
    <scope>NUCLEOTIDE SEQUENCE [LARGE SCALE GENOMIC DNA]</scope>
    <source>
        <strain evidence="4 5">HA5</strain>
    </source>
</reference>
<dbReference type="InterPro" id="IPR051257">
    <property type="entry name" value="Diverse_CBS-Domain"/>
</dbReference>
<gene>
    <name evidence="4" type="ORF">SCL_2796</name>
</gene>
<dbReference type="SUPFAM" id="SSF54631">
    <property type="entry name" value="CBS-domain pair"/>
    <property type="match status" value="1"/>
</dbReference>
<evidence type="ECO:0000259" key="3">
    <source>
        <dbReference type="PROSITE" id="PS51371"/>
    </source>
</evidence>
<dbReference type="InterPro" id="IPR000644">
    <property type="entry name" value="CBS_dom"/>
</dbReference>
<feature type="domain" description="CBS" evidence="3">
    <location>
        <begin position="7"/>
        <end position="64"/>
    </location>
</feature>
<dbReference type="EMBL" id="AP014879">
    <property type="protein sequence ID" value="BAV35073.1"/>
    <property type="molecule type" value="Genomic_DNA"/>
</dbReference>
<feature type="domain" description="CBS" evidence="3">
    <location>
        <begin position="92"/>
        <end position="147"/>
    </location>
</feature>
<dbReference type="Gene3D" id="3.10.580.10">
    <property type="entry name" value="CBS-domain"/>
    <property type="match status" value="1"/>
</dbReference>
<proteinExistence type="predicted"/>
<evidence type="ECO:0000313" key="4">
    <source>
        <dbReference type="EMBL" id="BAV35073.1"/>
    </source>
</evidence>
<dbReference type="SMART" id="SM00116">
    <property type="entry name" value="CBS"/>
    <property type="match status" value="2"/>
</dbReference>
<dbReference type="CDD" id="cd04586">
    <property type="entry name" value="CBS_pair_BON_assoc"/>
    <property type="match status" value="1"/>
</dbReference>
<sequence length="150" mass="16417">MLVKEIMTTSVRAAGPEDPVREVAATMCFHKFSGLPVVDAAGKIVGVISEKDILHGMFPKFEDLVASSGLVDFEALEHEYQNMVSLKVGDLMSQKIITVGPEMPVLKAASIMFRNRIRRIPVQQDGKLVGIISIGDVHKAIFKQNLTKIA</sequence>
<protein>
    <submittedName>
        <fullName evidence="4">Signal transduction protein</fullName>
    </submittedName>
</protein>
<dbReference type="PANTHER" id="PTHR43080">
    <property type="entry name" value="CBS DOMAIN-CONTAINING PROTEIN CBSX3, MITOCHONDRIAL"/>
    <property type="match status" value="1"/>
</dbReference>
<evidence type="ECO:0000256" key="1">
    <source>
        <dbReference type="ARBA" id="ARBA00023122"/>
    </source>
</evidence>
<dbReference type="AlphaFoldDB" id="A0A1B4XJV3"/>
<evidence type="ECO:0000256" key="2">
    <source>
        <dbReference type="PROSITE-ProRule" id="PRU00703"/>
    </source>
</evidence>
<keyword evidence="5" id="KW-1185">Reference proteome</keyword>
<dbReference type="KEGG" id="slim:SCL_2796"/>
<dbReference type="RefSeq" id="WP_172426064.1">
    <property type="nucleotide sequence ID" value="NZ_AP014879.1"/>
</dbReference>
<dbReference type="InParanoid" id="A0A1B4XJV3"/>
<dbReference type="InterPro" id="IPR046342">
    <property type="entry name" value="CBS_dom_sf"/>
</dbReference>
<dbReference type="PANTHER" id="PTHR43080:SF2">
    <property type="entry name" value="CBS DOMAIN-CONTAINING PROTEIN"/>
    <property type="match status" value="1"/>
</dbReference>
<keyword evidence="1 2" id="KW-0129">CBS domain</keyword>
<organism evidence="4 5">
    <name type="scientific">Sulfuricaulis limicola</name>
    <dbReference type="NCBI Taxonomy" id="1620215"/>
    <lineage>
        <taxon>Bacteria</taxon>
        <taxon>Pseudomonadati</taxon>
        <taxon>Pseudomonadota</taxon>
        <taxon>Gammaproteobacteria</taxon>
        <taxon>Acidiferrobacterales</taxon>
        <taxon>Acidiferrobacteraceae</taxon>
        <taxon>Sulfuricaulis</taxon>
    </lineage>
</organism>
<dbReference type="Pfam" id="PF00571">
    <property type="entry name" value="CBS"/>
    <property type="match status" value="2"/>
</dbReference>
<dbReference type="PROSITE" id="PS51371">
    <property type="entry name" value="CBS"/>
    <property type="match status" value="2"/>
</dbReference>
<evidence type="ECO:0000313" key="5">
    <source>
        <dbReference type="Proteomes" id="UP000243180"/>
    </source>
</evidence>
<dbReference type="Proteomes" id="UP000243180">
    <property type="component" value="Chromosome"/>
</dbReference>